<evidence type="ECO:0000256" key="13">
    <source>
        <dbReference type="ARBA" id="ARBA00044247"/>
    </source>
</evidence>
<keyword evidence="16" id="KW-1185">Reference proteome</keyword>
<evidence type="ECO:0000256" key="1">
    <source>
        <dbReference type="ARBA" id="ARBA00004127"/>
    </source>
</evidence>
<comment type="caution">
    <text evidence="15">The sequence shown here is derived from an EMBL/GenBank/DDBJ whole genome shotgun (WGS) entry which is preliminary data.</text>
</comment>
<name>A0ABR4MSY6_9PEZI</name>
<accession>A0ABR4MSY6</accession>
<dbReference type="Proteomes" id="UP001610728">
    <property type="component" value="Unassembled WGS sequence"/>
</dbReference>
<dbReference type="InterPro" id="IPR036656">
    <property type="entry name" value="QCR9_sf"/>
</dbReference>
<evidence type="ECO:0000256" key="3">
    <source>
        <dbReference type="ARBA" id="ARBA00007856"/>
    </source>
</evidence>
<evidence type="ECO:0000256" key="8">
    <source>
        <dbReference type="ARBA" id="ARBA00022842"/>
    </source>
</evidence>
<keyword evidence="6 14" id="KW-0812">Transmembrane</keyword>
<dbReference type="Gene3D" id="1.20.5.260">
    <property type="entry name" value="Cytochrome b-c1 complex subunit 9"/>
    <property type="match status" value="1"/>
</dbReference>
<evidence type="ECO:0000256" key="9">
    <source>
        <dbReference type="ARBA" id="ARBA00022982"/>
    </source>
</evidence>
<feature type="transmembrane region" description="Helical" evidence="14">
    <location>
        <begin position="158"/>
        <end position="175"/>
    </location>
</feature>
<dbReference type="SUPFAM" id="SSF81514">
    <property type="entry name" value="Subunit X (non-heme 7 kDa protein) of cytochrome bc1 complex (Ubiquinol-cytochrome c reductase)"/>
    <property type="match status" value="1"/>
</dbReference>
<keyword evidence="5" id="KW-0679">Respiratory chain</keyword>
<keyword evidence="10 14" id="KW-1133">Transmembrane helix</keyword>
<dbReference type="RefSeq" id="XP_070862499.1">
    <property type="nucleotide sequence ID" value="XM_071005479.1"/>
</dbReference>
<dbReference type="PANTHER" id="PTHR24093:SF369">
    <property type="entry name" value="CALCIUM-TRANSPORTING ATPASE"/>
    <property type="match status" value="1"/>
</dbReference>
<protein>
    <recommendedName>
        <fullName evidence="13">Complex III subunit 9</fullName>
    </recommendedName>
</protein>
<dbReference type="GeneID" id="98114923"/>
<comment type="similarity">
    <text evidence="3">Belongs to the UQCR10/QCR9 family.</text>
</comment>
<evidence type="ECO:0000313" key="16">
    <source>
        <dbReference type="Proteomes" id="UP001610728"/>
    </source>
</evidence>
<dbReference type="EMBL" id="JABSNW010000001">
    <property type="protein sequence ID" value="KAL2891319.1"/>
    <property type="molecule type" value="Genomic_DNA"/>
</dbReference>
<evidence type="ECO:0000256" key="5">
    <source>
        <dbReference type="ARBA" id="ARBA00022660"/>
    </source>
</evidence>
<comment type="subcellular location">
    <subcellularLocation>
        <location evidence="1">Endomembrane system</location>
        <topology evidence="1">Multi-pass membrane protein</topology>
    </subcellularLocation>
    <subcellularLocation>
        <location evidence="2">Mitochondrion inner membrane</location>
        <topology evidence="2">Single-pass membrane protein</topology>
    </subcellularLocation>
</comment>
<evidence type="ECO:0000256" key="4">
    <source>
        <dbReference type="ARBA" id="ARBA00022448"/>
    </source>
</evidence>
<proteinExistence type="inferred from homology"/>
<keyword evidence="12 14" id="KW-0472">Membrane</keyword>
<sequence length="207" mass="22645">MEGPEFRKLDEQKLRGIALKIQVLACSSPEDKRILVKIPKKLGETVVVTGNGTNDAPALKTADIPSIFEGMSKNCFFLGMSSVMIGSQVLTTVKGDKASKNTALNGKELGLSAGFGAMSLPMGVAIQLFLGWFLTVIHAPYVDDGLASCRPSLFSKNYLMLTTVFGAGFAFEIGFNRTMDNVWDNMNRGRQWKDIRHKFVEGGDEEE</sequence>
<evidence type="ECO:0000256" key="10">
    <source>
        <dbReference type="ARBA" id="ARBA00022989"/>
    </source>
</evidence>
<evidence type="ECO:0000256" key="11">
    <source>
        <dbReference type="ARBA" id="ARBA00023128"/>
    </source>
</evidence>
<reference evidence="15 16" key="1">
    <citation type="submission" date="2020-05" db="EMBL/GenBank/DDBJ databases">
        <title>Ceratocystis lukuohia genome.</title>
        <authorList>
            <person name="Harrington T.C."/>
            <person name="Kim K."/>
            <person name="Mayers C.G."/>
        </authorList>
    </citation>
    <scope>NUCLEOTIDE SEQUENCE [LARGE SCALE GENOMIC DNA]</scope>
    <source>
        <strain evidence="15 16">C4212</strain>
    </source>
</reference>
<keyword evidence="4" id="KW-0813">Transport</keyword>
<keyword evidence="9" id="KW-0249">Electron transport</keyword>
<keyword evidence="7" id="KW-0999">Mitochondrion inner membrane</keyword>
<organism evidence="15 16">
    <name type="scientific">Ceratocystis lukuohia</name>
    <dbReference type="NCBI Taxonomy" id="2019550"/>
    <lineage>
        <taxon>Eukaryota</taxon>
        <taxon>Fungi</taxon>
        <taxon>Dikarya</taxon>
        <taxon>Ascomycota</taxon>
        <taxon>Pezizomycotina</taxon>
        <taxon>Sordariomycetes</taxon>
        <taxon>Hypocreomycetidae</taxon>
        <taxon>Microascales</taxon>
        <taxon>Ceratocystidaceae</taxon>
        <taxon>Ceratocystis</taxon>
    </lineage>
</organism>
<keyword evidence="8" id="KW-0460">Magnesium</keyword>
<evidence type="ECO:0000256" key="12">
    <source>
        <dbReference type="ARBA" id="ARBA00023136"/>
    </source>
</evidence>
<evidence type="ECO:0000256" key="14">
    <source>
        <dbReference type="SAM" id="Phobius"/>
    </source>
</evidence>
<gene>
    <name evidence="15" type="ORF">HOO65_010677</name>
</gene>
<feature type="transmembrane region" description="Helical" evidence="14">
    <location>
        <begin position="113"/>
        <end position="137"/>
    </location>
</feature>
<dbReference type="Pfam" id="PF05365">
    <property type="entry name" value="UCR_UQCRX_QCR9"/>
    <property type="match status" value="1"/>
</dbReference>
<keyword evidence="11" id="KW-0496">Mitochondrion</keyword>
<dbReference type="PANTHER" id="PTHR24093">
    <property type="entry name" value="CATION TRANSPORTING ATPASE"/>
    <property type="match status" value="1"/>
</dbReference>
<evidence type="ECO:0000313" key="15">
    <source>
        <dbReference type="EMBL" id="KAL2891319.1"/>
    </source>
</evidence>
<dbReference type="SUPFAM" id="SSF56784">
    <property type="entry name" value="HAD-like"/>
    <property type="match status" value="1"/>
</dbReference>
<evidence type="ECO:0000256" key="6">
    <source>
        <dbReference type="ARBA" id="ARBA00022692"/>
    </source>
</evidence>
<dbReference type="InterPro" id="IPR036412">
    <property type="entry name" value="HAD-like_sf"/>
</dbReference>
<dbReference type="Gene3D" id="3.40.50.1000">
    <property type="entry name" value="HAD superfamily/HAD-like"/>
    <property type="match status" value="1"/>
</dbReference>
<dbReference type="InterPro" id="IPR008027">
    <property type="entry name" value="QCR9"/>
</dbReference>
<dbReference type="InterPro" id="IPR023214">
    <property type="entry name" value="HAD_sf"/>
</dbReference>
<evidence type="ECO:0000256" key="2">
    <source>
        <dbReference type="ARBA" id="ARBA00004434"/>
    </source>
</evidence>
<evidence type="ECO:0000256" key="7">
    <source>
        <dbReference type="ARBA" id="ARBA00022792"/>
    </source>
</evidence>